<feature type="transmembrane region" description="Helical" evidence="1">
    <location>
        <begin position="48"/>
        <end position="69"/>
    </location>
</feature>
<dbReference type="GeneID" id="3565603"/>
<evidence type="ECO:0000313" key="4">
    <source>
        <dbReference type="WormBase" id="C02A12.10"/>
    </source>
</evidence>
<keyword evidence="1" id="KW-0812">Transmembrane</keyword>
<dbReference type="PANTHER" id="PTHR10664:SF42">
    <property type="entry name" value="SERPENTINE RECEPTOR, CLASS BC (CLASS B-LIKE)"/>
    <property type="match status" value="1"/>
</dbReference>
<keyword evidence="3" id="KW-1185">Reference proteome</keyword>
<dbReference type="SMR" id="Q5F4V2"/>
<keyword evidence="1" id="KW-0472">Membrane</keyword>
<evidence type="ECO:0000256" key="1">
    <source>
        <dbReference type="SAM" id="Phobius"/>
    </source>
</evidence>
<keyword evidence="2" id="KW-0675">Receptor</keyword>
<dbReference type="PANTHER" id="PTHR10664">
    <property type="entry name" value="SERPENTINE RECEPTOR-C.ELEGANS"/>
    <property type="match status" value="1"/>
</dbReference>
<dbReference type="OrthoDB" id="5879058at2759"/>
<dbReference type="UCSC" id="C02A12.10">
    <property type="organism name" value="c. elegans"/>
</dbReference>
<dbReference type="Pfam" id="PF10316">
    <property type="entry name" value="7TM_GPCR_Srbc"/>
    <property type="match status" value="1"/>
</dbReference>
<accession>Q5F4V2</accession>
<dbReference type="InParanoid" id="Q5F4V2"/>
<dbReference type="AlphaFoldDB" id="Q5F4V2"/>
<dbReference type="Gene3D" id="1.20.1070.10">
    <property type="entry name" value="Rhodopsin 7-helix transmembrane proteins"/>
    <property type="match status" value="1"/>
</dbReference>
<dbReference type="HOGENOM" id="CLU_059075_1_0_1"/>
<keyword evidence="1" id="KW-1133">Transmembrane helix</keyword>
<feature type="transmembrane region" description="Helical" evidence="1">
    <location>
        <begin position="89"/>
        <end position="115"/>
    </location>
</feature>
<dbReference type="WormBase" id="C02A12.10">
    <property type="protein sequence ID" value="CE38022"/>
    <property type="gene ID" value="WBGene00044090"/>
    <property type="gene designation" value="srbc-33"/>
</dbReference>
<feature type="transmembrane region" description="Helical" evidence="1">
    <location>
        <begin position="219"/>
        <end position="238"/>
    </location>
</feature>
<reference evidence="2 3" key="1">
    <citation type="journal article" date="1998" name="Science">
        <title>Genome sequence of the nematode C. elegans: a platform for investigating biology.</title>
        <authorList>
            <consortium name="The C. elegans sequencing consortium"/>
            <person name="Sulson J.E."/>
            <person name="Waterston R."/>
        </authorList>
    </citation>
    <scope>NUCLEOTIDE SEQUENCE [LARGE SCALE GENOMIC DNA]</scope>
    <source>
        <strain evidence="2 3">Bristol N2</strain>
    </source>
</reference>
<feature type="transmembrane region" description="Helical" evidence="1">
    <location>
        <begin position="179"/>
        <end position="198"/>
    </location>
</feature>
<sequence>MDMIIYLICSLGAVSGFITVLLNARLIWKIVLKKANRNDDMQLFYYRFLTDTCFGTFLFCNIVYTILSMNFPEFMVNYNSFIVYSALPWSHFAACRSAIALSISFERFIAAYFPILYRTTRSKIPNWLIFLLAISFGFSEEIWLFKFCDYKLDIPSNCKVFGCAVNSCFYSFWTIHKSIIFFSILVFSILISIKLFIWNTNGQSSNQISKANRLALLDTFVVLLFDFLPSFCGTMWPTAPVFSFDVVGPYNSVLKIIGCAIESIVVSRLLVLRKDENSVSIQNVAVRKASSRYSKT</sequence>
<proteinExistence type="predicted"/>
<protein>
    <submittedName>
        <fullName evidence="2">Serpentine Receptor, class BC (Class B-like)</fullName>
    </submittedName>
</protein>
<gene>
    <name evidence="2 4" type="primary">srbc-33</name>
    <name evidence="4" type="ORF">C02A12.10</name>
    <name evidence="2" type="ORF">CELE_C02A12.10</name>
</gene>
<dbReference type="Proteomes" id="UP000001940">
    <property type="component" value="Chromosome V"/>
</dbReference>
<dbReference type="KEGG" id="cel:CELE_C02A12.10"/>
<dbReference type="AGR" id="WB:WBGene00044090"/>
<dbReference type="CTD" id="3565603"/>
<name>Q5F4V2_CAEEL</name>
<dbReference type="PhylomeDB" id="Q5F4V2"/>
<evidence type="ECO:0000313" key="3">
    <source>
        <dbReference type="Proteomes" id="UP000001940"/>
    </source>
</evidence>
<feature type="transmembrane region" description="Helical" evidence="1">
    <location>
        <begin position="250"/>
        <end position="271"/>
    </location>
</feature>
<dbReference type="eggNOG" id="ENOG502TFUK">
    <property type="taxonomic scope" value="Eukaryota"/>
</dbReference>
<organism evidence="2 3">
    <name type="scientific">Caenorhabditis elegans</name>
    <dbReference type="NCBI Taxonomy" id="6239"/>
    <lineage>
        <taxon>Eukaryota</taxon>
        <taxon>Metazoa</taxon>
        <taxon>Ecdysozoa</taxon>
        <taxon>Nematoda</taxon>
        <taxon>Chromadorea</taxon>
        <taxon>Rhabditida</taxon>
        <taxon>Rhabditina</taxon>
        <taxon>Rhabditomorpha</taxon>
        <taxon>Rhabditoidea</taxon>
        <taxon>Rhabditidae</taxon>
        <taxon>Peloderinae</taxon>
        <taxon>Caenorhabditis</taxon>
    </lineage>
</organism>
<dbReference type="PaxDb" id="6239-C02A12.10"/>
<dbReference type="SUPFAM" id="SSF81321">
    <property type="entry name" value="Family A G protein-coupled receptor-like"/>
    <property type="match status" value="1"/>
</dbReference>
<evidence type="ECO:0000313" key="2">
    <source>
        <dbReference type="EMBL" id="CCD62484.1"/>
    </source>
</evidence>
<dbReference type="RefSeq" id="NP_001021357.1">
    <property type="nucleotide sequence ID" value="NM_001026186.2"/>
</dbReference>
<dbReference type="InterPro" id="IPR019420">
    <property type="entry name" value="7TM_GPCR_serpentine_rcpt_Srbc"/>
</dbReference>
<dbReference type="EMBL" id="BX284605">
    <property type="protein sequence ID" value="CCD62484.1"/>
    <property type="molecule type" value="Genomic_DNA"/>
</dbReference>
<feature type="transmembrane region" description="Helical" evidence="1">
    <location>
        <begin position="6"/>
        <end position="28"/>
    </location>
</feature>
<feature type="transmembrane region" description="Helical" evidence="1">
    <location>
        <begin position="127"/>
        <end position="145"/>
    </location>
</feature>